<proteinExistence type="predicted"/>
<protein>
    <submittedName>
        <fullName evidence="1">Uncharacterized protein</fullName>
    </submittedName>
</protein>
<reference evidence="1" key="1">
    <citation type="submission" date="2013-11" db="EMBL/GenBank/DDBJ databases">
        <title>Comparative genomics of Ignicoccus.</title>
        <authorList>
            <person name="Podar M."/>
        </authorList>
    </citation>
    <scope>NUCLEOTIDE SEQUENCE</scope>
    <source>
        <strain evidence="1">DSM 13166</strain>
    </source>
</reference>
<organism evidence="1 2">
    <name type="scientific">Ignicoccus pacificus DSM 13166</name>
    <dbReference type="NCBI Taxonomy" id="940294"/>
    <lineage>
        <taxon>Archaea</taxon>
        <taxon>Thermoproteota</taxon>
        <taxon>Thermoprotei</taxon>
        <taxon>Desulfurococcales</taxon>
        <taxon>Desulfurococcaceae</taxon>
        <taxon>Ignicoccus</taxon>
    </lineage>
</organism>
<keyword evidence="2" id="KW-1185">Reference proteome</keyword>
<dbReference type="KEGG" id="ipc:IPA_01450"/>
<name>A0A977PL34_9CREN</name>
<evidence type="ECO:0000313" key="1">
    <source>
        <dbReference type="EMBL" id="UXD22079.1"/>
    </source>
</evidence>
<dbReference type="EMBL" id="CP006868">
    <property type="protein sequence ID" value="UXD22079.1"/>
    <property type="molecule type" value="Genomic_DNA"/>
</dbReference>
<dbReference type="AlphaFoldDB" id="A0A977PL34"/>
<evidence type="ECO:0000313" key="2">
    <source>
        <dbReference type="Proteomes" id="UP001063698"/>
    </source>
</evidence>
<accession>A0A977PL34</accession>
<gene>
    <name evidence="1" type="ORF">IPA_01450</name>
</gene>
<dbReference type="Proteomes" id="UP001063698">
    <property type="component" value="Chromosome"/>
</dbReference>
<sequence length="78" mass="9339">MKLDFSKLKESLEKSFAKKEKKGRVPLYLRKCKYCKYIELMYCKYHTVTIHPESRACPAFVLQERFAQQVSKKEMRTA</sequence>